<accession>A0ABQ5KEL0</accession>
<keyword evidence="1" id="KW-0966">Cell projection</keyword>
<protein>
    <submittedName>
        <fullName evidence="1">Flagellar hook-associated protein FlgK</fullName>
    </submittedName>
</protein>
<keyword evidence="1" id="KW-0282">Flagellum</keyword>
<evidence type="ECO:0000313" key="2">
    <source>
        <dbReference type="Proteomes" id="UP001057375"/>
    </source>
</evidence>
<organism evidence="1 2">
    <name type="scientific">Aduncisulcus paluster</name>
    <dbReference type="NCBI Taxonomy" id="2918883"/>
    <lineage>
        <taxon>Eukaryota</taxon>
        <taxon>Metamonada</taxon>
        <taxon>Carpediemonas-like organisms</taxon>
        <taxon>Aduncisulcus</taxon>
    </lineage>
</organism>
<comment type="caution">
    <text evidence="1">The sequence shown here is derived from an EMBL/GenBank/DDBJ whole genome shotgun (WGS) entry which is preliminary data.</text>
</comment>
<evidence type="ECO:0000313" key="1">
    <source>
        <dbReference type="EMBL" id="GKT30947.1"/>
    </source>
</evidence>
<keyword evidence="1" id="KW-0969">Cilium</keyword>
<reference evidence="1" key="1">
    <citation type="submission" date="2022-03" db="EMBL/GenBank/DDBJ databases">
        <title>Draft genome sequence of Aduncisulcus paluster, a free-living microaerophilic Fornicata.</title>
        <authorList>
            <person name="Yuyama I."/>
            <person name="Kume K."/>
            <person name="Tamura T."/>
            <person name="Inagaki Y."/>
            <person name="Hashimoto T."/>
        </authorList>
    </citation>
    <scope>NUCLEOTIDE SEQUENCE</scope>
    <source>
        <strain evidence="1">NY0171</strain>
    </source>
</reference>
<dbReference type="Proteomes" id="UP001057375">
    <property type="component" value="Unassembled WGS sequence"/>
</dbReference>
<proteinExistence type="predicted"/>
<name>A0ABQ5KEL0_9EUKA</name>
<dbReference type="EMBL" id="BQXS01001690">
    <property type="protein sequence ID" value="GKT30947.1"/>
    <property type="molecule type" value="Genomic_DNA"/>
</dbReference>
<sequence>MSTLTSEINRIHRTGYDLHGETNIDFFTMNGMSTEEFSEYLLTRGLDGGSPMDVTDEILSGVTDDMDHGDATDKIRENSKTFFENNPQLEGKNIRLVNDRYYVVDVIPADELSISEDLEDVNKIAASTTVEGLPGDGGNILNIANVRHDTALYDWGSPDDFVKSLVSNLGVDGQATKSIMDNQELLVKN</sequence>
<gene>
    <name evidence="1" type="ORF">ADUPG1_001763</name>
</gene>
<feature type="non-terminal residue" evidence="1">
    <location>
        <position position="189"/>
    </location>
</feature>
<keyword evidence="2" id="KW-1185">Reference proteome</keyword>